<feature type="region of interest" description="Disordered" evidence="9">
    <location>
        <begin position="633"/>
        <end position="781"/>
    </location>
</feature>
<dbReference type="GO" id="GO:0071037">
    <property type="term" value="P:nuclear polyadenylation-dependent snRNA catabolic process"/>
    <property type="evidence" value="ECO:0007669"/>
    <property type="project" value="TreeGrafter"/>
</dbReference>
<dbReference type="GO" id="GO:0008270">
    <property type="term" value="F:zinc ion binding"/>
    <property type="evidence" value="ECO:0007669"/>
    <property type="project" value="UniProtKB-KW"/>
</dbReference>
<evidence type="ECO:0000256" key="4">
    <source>
        <dbReference type="ARBA" id="ARBA00022771"/>
    </source>
</evidence>
<feature type="compositionally biased region" description="Polar residues" evidence="9">
    <location>
        <begin position="663"/>
        <end position="680"/>
    </location>
</feature>
<evidence type="ECO:0000256" key="8">
    <source>
        <dbReference type="ARBA" id="ARBA00043023"/>
    </source>
</evidence>
<feature type="region of interest" description="Disordered" evidence="9">
    <location>
        <begin position="600"/>
        <end position="619"/>
    </location>
</feature>
<dbReference type="Gene3D" id="4.10.60.10">
    <property type="entry name" value="Zinc finger, CCHC-type"/>
    <property type="match status" value="2"/>
</dbReference>
<feature type="region of interest" description="Disordered" evidence="9">
    <location>
        <begin position="408"/>
        <end position="501"/>
    </location>
</feature>
<evidence type="ECO:0000256" key="9">
    <source>
        <dbReference type="SAM" id="MobiDB-lite"/>
    </source>
</evidence>
<feature type="compositionally biased region" description="Basic and acidic residues" evidence="9">
    <location>
        <begin position="731"/>
        <end position="756"/>
    </location>
</feature>
<evidence type="ECO:0000259" key="10">
    <source>
        <dbReference type="SMART" id="SM00343"/>
    </source>
</evidence>
<organism evidence="11 12">
    <name type="scientific">Brassicogethes aeneus</name>
    <name type="common">Rape pollen beetle</name>
    <name type="synonym">Meligethes aeneus</name>
    <dbReference type="NCBI Taxonomy" id="1431903"/>
    <lineage>
        <taxon>Eukaryota</taxon>
        <taxon>Metazoa</taxon>
        <taxon>Ecdysozoa</taxon>
        <taxon>Arthropoda</taxon>
        <taxon>Hexapoda</taxon>
        <taxon>Insecta</taxon>
        <taxon>Pterygota</taxon>
        <taxon>Neoptera</taxon>
        <taxon>Endopterygota</taxon>
        <taxon>Coleoptera</taxon>
        <taxon>Polyphaga</taxon>
        <taxon>Cucujiformia</taxon>
        <taxon>Nitidulidae</taxon>
        <taxon>Meligethinae</taxon>
        <taxon>Brassicogethes</taxon>
    </lineage>
</organism>
<dbReference type="InterPro" id="IPR051644">
    <property type="entry name" value="TRAMP_AT-DNA-binding"/>
</dbReference>
<keyword evidence="3" id="KW-0677">Repeat</keyword>
<feature type="domain" description="CCHC-type" evidence="10">
    <location>
        <begin position="1119"/>
        <end position="1135"/>
    </location>
</feature>
<keyword evidence="2" id="KW-0479">Metal-binding</keyword>
<dbReference type="EMBL" id="OV121132">
    <property type="protein sequence ID" value="CAH0546673.1"/>
    <property type="molecule type" value="Genomic_DNA"/>
</dbReference>
<evidence type="ECO:0000256" key="2">
    <source>
        <dbReference type="ARBA" id="ARBA00022723"/>
    </source>
</evidence>
<dbReference type="OrthoDB" id="7608935at2759"/>
<dbReference type="SUPFAM" id="SSF57756">
    <property type="entry name" value="Retrovirus zinc finger-like domains"/>
    <property type="match status" value="1"/>
</dbReference>
<dbReference type="GO" id="GO:0003723">
    <property type="term" value="F:RNA binding"/>
    <property type="evidence" value="ECO:0007669"/>
    <property type="project" value="TreeGrafter"/>
</dbReference>
<gene>
    <name evidence="11" type="ORF">MELIAE_LOCUS786</name>
</gene>
<feature type="region of interest" description="Disordered" evidence="9">
    <location>
        <begin position="515"/>
        <end position="587"/>
    </location>
</feature>
<keyword evidence="5" id="KW-0862">Zinc</keyword>
<evidence type="ECO:0000256" key="6">
    <source>
        <dbReference type="ARBA" id="ARBA00023242"/>
    </source>
</evidence>
<dbReference type="GO" id="GO:0031499">
    <property type="term" value="C:TRAMP complex"/>
    <property type="evidence" value="ECO:0007669"/>
    <property type="project" value="TreeGrafter"/>
</dbReference>
<sequence length="1427" mass="164298">MEDDSDIEELEQRLYCQVYHSRPEDLNNEPCSIQTTGQKETVNTETPQSQQQMYRTFAGSSKNRYFKNQEPNPNNLNDNFQNVITTNYALPPLVFNPVQNVILINPNVSPPKNIKRPKNVEKTKRNRQRLKEKQKLKKLFEKRITEIQNTHVRFPDCSQESNDVICISDNEDCVIVSSPIKDKKSIDLDGPMLCPSEDSEDVVYIEPEPVPFIDLDSASEAEVPLEQNNIVTPEIYENSSQPEKRCSPNKHRELLETPDSNQSNDFIDTRNLGQSSFNFSLHGNEFNNAPDQFLRPANPTDVYETDGTESTSTSDFNKELHNSMKAGVFNEVEFPKEDIFSETNLEAFGKYITPKRKTTAIKTPQKPVVSNHSTPKNIPIRYSSDSSSEESDYEEMVKNKALNQNVSDLPELSFMEPEVKQNKQGKETEIESKKSKKKKSNNKDSTEVSETTELTKTNKNKKKQLKESERDINASQMEASLILECETPVKRKKKRNTSEVVDEEIVKEKCIALTNEIADTSDTENPTKHKKKKKKSVSESKSDTELLEAPQLDVKERKKKKRKSFSEIDESQALSETESLGKHKKKKVLYATEVANEDVLSENECSTKRKKKKKCLEANEETDNISEVVLYKTSKNDAALSESTGKTKRKKRHTSEGKEESQLENNFEKITQINEDNSLISIGKKKKKKATKEFVENEEIDTSKLSKKKKKRKSWDTRIEDEDNNCLVTEKTFDNAENEKKESQENNEIKENERNETHKKKKKKQYSGSRDKDKENTSLAIEEVSEKTVVIEVENESTEKIPNYPEVNKDIALDPKILQSEENKSVTVKKETTLENIQESTETVIIKPVKQVSTVSESNTISTFAIKKEGSFIDVDKPDSDIEEIPNISELIVIDEVQSDNEEIKIFSDSDRSEDNTKLVETDLNLANCSTANESSFSFVIDPSPDNSLYADRTTFRSKWTPDKRAFYETVTSKNFDVEAIQSTMKDDPKCWEVIPDDIYCVSRSRGIQCRNCREIGHIAVRCPNRKDDVTCILCGQSGHMEPRCPNKLCTQCGNEGNYSTNYCYKCFKFRNIKCNLCHMFGHQSNKCPDMWRRYHLTTEEGPPVKSTYPSLKPKNQQWCSGCAKLGHLEQNCNYLNRMYPSSDMAIHSYDDIYGYKTTAATTTTETSANSRTSATTATPSSRRSVCMDPYYPQNSQGVNLIIQLANNQNQITPLMHPSNYIGFGNVNQQHTNPYMQFPNINQNQMVSNLNPIAFLPQYSNQNLIVFPQQQQQPPKVKQPGNKKLIDKNFFFKAPFQLIQSFIYRELNKINNVQTAQASVFRKELFNYDRLKKEMSKGQCKQYMYWCKRLNMFLFGFHKFSDGQKHLDNLKRIQTLDQNYPLNHSEIDSLHISYQYIFAEERHQFVNYHKLLNVLLLKERRSKYKFI</sequence>
<feature type="region of interest" description="Disordered" evidence="9">
    <location>
        <begin position="359"/>
        <end position="396"/>
    </location>
</feature>
<dbReference type="InterPro" id="IPR036875">
    <property type="entry name" value="Znf_CCHC_sf"/>
</dbReference>
<dbReference type="InterPro" id="IPR001878">
    <property type="entry name" value="Znf_CCHC"/>
</dbReference>
<dbReference type="GO" id="GO:0071036">
    <property type="term" value="P:nuclear polyadenylation-dependent snoRNA catabolic process"/>
    <property type="evidence" value="ECO:0007669"/>
    <property type="project" value="TreeGrafter"/>
</dbReference>
<dbReference type="GO" id="GO:0071039">
    <property type="term" value="P:nuclear polyadenylation-dependent CUT catabolic process"/>
    <property type="evidence" value="ECO:0007669"/>
    <property type="project" value="TreeGrafter"/>
</dbReference>
<feature type="region of interest" description="Disordered" evidence="9">
    <location>
        <begin position="1163"/>
        <end position="1185"/>
    </location>
</feature>
<feature type="domain" description="CCHC-type" evidence="10">
    <location>
        <begin position="1074"/>
        <end position="1090"/>
    </location>
</feature>
<comment type="subcellular location">
    <subcellularLocation>
        <location evidence="1">Nucleus</location>
    </subcellularLocation>
</comment>
<feature type="domain" description="CCHC-type" evidence="10">
    <location>
        <begin position="1009"/>
        <end position="1025"/>
    </location>
</feature>
<keyword evidence="4" id="KW-0863">Zinc-finger</keyword>
<evidence type="ECO:0000313" key="11">
    <source>
        <dbReference type="EMBL" id="CAH0546673.1"/>
    </source>
</evidence>
<reference evidence="11" key="1">
    <citation type="submission" date="2021-12" db="EMBL/GenBank/DDBJ databases">
        <authorList>
            <person name="King R."/>
        </authorList>
    </citation>
    <scope>NUCLEOTIDE SEQUENCE</scope>
</reference>
<dbReference type="Proteomes" id="UP001154078">
    <property type="component" value="Chromosome 1"/>
</dbReference>
<feature type="compositionally biased region" description="Basic and acidic residues" evidence="9">
    <location>
        <begin position="417"/>
        <end position="433"/>
    </location>
</feature>
<dbReference type="GO" id="GO:0071035">
    <property type="term" value="P:nuclear polyadenylation-dependent rRNA catabolic process"/>
    <property type="evidence" value="ECO:0007669"/>
    <property type="project" value="TreeGrafter"/>
</dbReference>
<dbReference type="PANTHER" id="PTHR46543:SF1">
    <property type="entry name" value="ZINC FINGER CCHC DOMAIN-CONTAINING PROTEIN 7"/>
    <property type="match status" value="1"/>
</dbReference>
<name>A0A9P0AT19_BRAAE</name>
<evidence type="ECO:0000256" key="5">
    <source>
        <dbReference type="ARBA" id="ARBA00022833"/>
    </source>
</evidence>
<evidence type="ECO:0000313" key="12">
    <source>
        <dbReference type="Proteomes" id="UP001154078"/>
    </source>
</evidence>
<evidence type="ECO:0000256" key="1">
    <source>
        <dbReference type="ARBA" id="ARBA00004123"/>
    </source>
</evidence>
<feature type="region of interest" description="Disordered" evidence="9">
    <location>
        <begin position="288"/>
        <end position="316"/>
    </location>
</feature>
<evidence type="ECO:0000256" key="7">
    <source>
        <dbReference type="ARBA" id="ARBA00041190"/>
    </source>
</evidence>
<dbReference type="GO" id="GO:0071031">
    <property type="term" value="P:nuclear mRNA surveillance of mRNA 3'-end processing"/>
    <property type="evidence" value="ECO:0007669"/>
    <property type="project" value="TreeGrafter"/>
</dbReference>
<accession>A0A9P0AT19</accession>
<evidence type="ECO:0000256" key="3">
    <source>
        <dbReference type="ARBA" id="ARBA00022737"/>
    </source>
</evidence>
<dbReference type="SMART" id="SM00343">
    <property type="entry name" value="ZnF_C2HC"/>
    <property type="match status" value="4"/>
</dbReference>
<dbReference type="PANTHER" id="PTHR46543">
    <property type="entry name" value="ZINC FINGER CCHC DOMAIN-CONTAINING PROTEIN 7"/>
    <property type="match status" value="1"/>
</dbReference>
<keyword evidence="6" id="KW-0539">Nucleus</keyword>
<protein>
    <recommendedName>
        <fullName evidence="7">Zinc finger CCHC domain-containing protein 7</fullName>
    </recommendedName>
    <alternativeName>
        <fullName evidence="8">TRAMP-like complex RNA-binding factor ZCCHC7</fullName>
    </alternativeName>
</protein>
<dbReference type="GO" id="GO:0071038">
    <property type="term" value="P:TRAMP-dependent tRNA surveillance pathway"/>
    <property type="evidence" value="ECO:0007669"/>
    <property type="project" value="TreeGrafter"/>
</dbReference>
<feature type="domain" description="CCHC-type" evidence="10">
    <location>
        <begin position="1031"/>
        <end position="1047"/>
    </location>
</feature>
<proteinExistence type="predicted"/>
<keyword evidence="12" id="KW-1185">Reference proteome</keyword>